<dbReference type="EMBL" id="JANPWB010000010">
    <property type="protein sequence ID" value="KAJ1137372.1"/>
    <property type="molecule type" value="Genomic_DNA"/>
</dbReference>
<comment type="caution">
    <text evidence="2">The sequence shown here is derived from an EMBL/GenBank/DDBJ whole genome shotgun (WGS) entry which is preliminary data.</text>
</comment>
<feature type="region of interest" description="Disordered" evidence="1">
    <location>
        <begin position="1"/>
        <end position="93"/>
    </location>
</feature>
<organism evidence="2 3">
    <name type="scientific">Pleurodeles waltl</name>
    <name type="common">Iberian ribbed newt</name>
    <dbReference type="NCBI Taxonomy" id="8319"/>
    <lineage>
        <taxon>Eukaryota</taxon>
        <taxon>Metazoa</taxon>
        <taxon>Chordata</taxon>
        <taxon>Craniata</taxon>
        <taxon>Vertebrata</taxon>
        <taxon>Euteleostomi</taxon>
        <taxon>Amphibia</taxon>
        <taxon>Batrachia</taxon>
        <taxon>Caudata</taxon>
        <taxon>Salamandroidea</taxon>
        <taxon>Salamandridae</taxon>
        <taxon>Pleurodelinae</taxon>
        <taxon>Pleurodeles</taxon>
    </lineage>
</organism>
<dbReference type="AlphaFoldDB" id="A0AAV7QDK6"/>
<evidence type="ECO:0000313" key="3">
    <source>
        <dbReference type="Proteomes" id="UP001066276"/>
    </source>
</evidence>
<proteinExistence type="predicted"/>
<evidence type="ECO:0000313" key="2">
    <source>
        <dbReference type="EMBL" id="KAJ1137372.1"/>
    </source>
</evidence>
<protein>
    <submittedName>
        <fullName evidence="2">Uncharacterized protein</fullName>
    </submittedName>
</protein>
<sequence length="93" mass="9949">MRPEPVPAPERRLGRAVRGTGGRNPGGEIGLEMAREKPSRSTGKTAGASPDPSTSAEESKHGNGWRSKAQQSSDPEKERAEKEKGPPDDERST</sequence>
<evidence type="ECO:0000256" key="1">
    <source>
        <dbReference type="SAM" id="MobiDB-lite"/>
    </source>
</evidence>
<keyword evidence="3" id="KW-1185">Reference proteome</keyword>
<feature type="compositionally biased region" description="Basic and acidic residues" evidence="1">
    <location>
        <begin position="74"/>
        <end position="93"/>
    </location>
</feature>
<dbReference type="Proteomes" id="UP001066276">
    <property type="component" value="Chromosome 6"/>
</dbReference>
<name>A0AAV7QDK6_PLEWA</name>
<accession>A0AAV7QDK6</accession>
<reference evidence="2" key="1">
    <citation type="journal article" date="2022" name="bioRxiv">
        <title>Sequencing and chromosome-scale assembly of the giantPleurodeles waltlgenome.</title>
        <authorList>
            <person name="Brown T."/>
            <person name="Elewa A."/>
            <person name="Iarovenko S."/>
            <person name="Subramanian E."/>
            <person name="Araus A.J."/>
            <person name="Petzold A."/>
            <person name="Susuki M."/>
            <person name="Suzuki K.-i.T."/>
            <person name="Hayashi T."/>
            <person name="Toyoda A."/>
            <person name="Oliveira C."/>
            <person name="Osipova E."/>
            <person name="Leigh N.D."/>
            <person name="Simon A."/>
            <person name="Yun M.H."/>
        </authorList>
    </citation>
    <scope>NUCLEOTIDE SEQUENCE</scope>
    <source>
        <strain evidence="2">20211129_DDA</strain>
        <tissue evidence="2">Liver</tissue>
    </source>
</reference>
<feature type="compositionally biased region" description="Basic and acidic residues" evidence="1">
    <location>
        <begin position="1"/>
        <end position="13"/>
    </location>
</feature>
<feature type="compositionally biased region" description="Gly residues" evidence="1">
    <location>
        <begin position="19"/>
        <end position="29"/>
    </location>
</feature>
<gene>
    <name evidence="2" type="ORF">NDU88_003781</name>
</gene>